<evidence type="ECO:0000313" key="1">
    <source>
        <dbReference type="EMBL" id="KAL0921006.1"/>
    </source>
</evidence>
<dbReference type="AlphaFoldDB" id="A0ABD0VEF0"/>
<protein>
    <submittedName>
        <fullName evidence="1">Uncharacterized protein</fullName>
    </submittedName>
</protein>
<reference evidence="1 2" key="1">
    <citation type="journal article" date="2024" name="Plant Biotechnol. J.">
        <title>Dendrobium thyrsiflorum genome and its molecular insights into genes involved in important horticultural traits.</title>
        <authorList>
            <person name="Chen B."/>
            <person name="Wang J.Y."/>
            <person name="Zheng P.J."/>
            <person name="Li K.L."/>
            <person name="Liang Y.M."/>
            <person name="Chen X.F."/>
            <person name="Zhang C."/>
            <person name="Zhao X."/>
            <person name="He X."/>
            <person name="Zhang G.Q."/>
            <person name="Liu Z.J."/>
            <person name="Xu Q."/>
        </authorList>
    </citation>
    <scope>NUCLEOTIDE SEQUENCE [LARGE SCALE GENOMIC DNA]</scope>
    <source>
        <strain evidence="1">GZMU011</strain>
    </source>
</reference>
<dbReference type="EMBL" id="JANQDX010000007">
    <property type="protein sequence ID" value="KAL0921006.1"/>
    <property type="molecule type" value="Genomic_DNA"/>
</dbReference>
<comment type="caution">
    <text evidence="1">The sequence shown here is derived from an EMBL/GenBank/DDBJ whole genome shotgun (WGS) entry which is preliminary data.</text>
</comment>
<organism evidence="1 2">
    <name type="scientific">Dendrobium thyrsiflorum</name>
    <name type="common">Pinecone-like raceme dendrobium</name>
    <name type="synonym">Orchid</name>
    <dbReference type="NCBI Taxonomy" id="117978"/>
    <lineage>
        <taxon>Eukaryota</taxon>
        <taxon>Viridiplantae</taxon>
        <taxon>Streptophyta</taxon>
        <taxon>Embryophyta</taxon>
        <taxon>Tracheophyta</taxon>
        <taxon>Spermatophyta</taxon>
        <taxon>Magnoliopsida</taxon>
        <taxon>Liliopsida</taxon>
        <taxon>Asparagales</taxon>
        <taxon>Orchidaceae</taxon>
        <taxon>Epidendroideae</taxon>
        <taxon>Malaxideae</taxon>
        <taxon>Dendrobiinae</taxon>
        <taxon>Dendrobium</taxon>
    </lineage>
</organism>
<keyword evidence="2" id="KW-1185">Reference proteome</keyword>
<dbReference type="Proteomes" id="UP001552299">
    <property type="component" value="Unassembled WGS sequence"/>
</dbReference>
<sequence length="149" mass="16866">MENKSWNTSRGGNIICPRQEHIRDNTVGSEISKHKIKRVTKRVDSFEEINVQVNWKVKLAALTPLREAKFLRGKGDDVELDRVVDVGADDGGIDSCSKDSYASAMGCKELSHVNQGEHMTLLHEREEKHMEVVGFGAHGYWKDRTCWKG</sequence>
<evidence type="ECO:0000313" key="2">
    <source>
        <dbReference type="Proteomes" id="UP001552299"/>
    </source>
</evidence>
<accession>A0ABD0VEF0</accession>
<proteinExistence type="predicted"/>
<gene>
    <name evidence="1" type="ORF">M5K25_008029</name>
</gene>
<name>A0ABD0VEF0_DENTH</name>